<proteinExistence type="predicted"/>
<dbReference type="PANTHER" id="PTHR10845">
    <property type="entry name" value="REGULATOR OF G PROTEIN SIGNALING"/>
    <property type="match status" value="1"/>
</dbReference>
<evidence type="ECO:0000256" key="1">
    <source>
        <dbReference type="SAM" id="MobiDB-lite"/>
    </source>
</evidence>
<dbReference type="OrthoDB" id="10266999at2759"/>
<sequence>MLADKIIPSTCHSKRPPHLTLELVLANRTQNPYSLQDFADYLRQSYCIENLGFWSSVVRYRQCAIVFFTIDPNEQQYVLEATSPVEGSFTLKTVESPVTLSSGYGFRYRLDEREYLTQEEAIRFDLLKQKFDYIVDTFLSPNSPQEINIPCEMREYILNQYRLQGCYHPALFNLAKDSVLELMRVNSFIPWVSQLQSSAPTSPALDSQSISPSRSSLLFFGRKSNREDSNSSLGSEEDDETSIDDDPCNSDRHHPLMSSAFFKRFTANPWKTKDRPTSPCQDECKKVNSNGSYSRRPMSSPASSRQNTTSSDDSVLVTESKSWTWKKAIPRVEH</sequence>
<dbReference type="InterPro" id="IPR016137">
    <property type="entry name" value="RGS"/>
</dbReference>
<dbReference type="InterPro" id="IPR036305">
    <property type="entry name" value="RGS_sf"/>
</dbReference>
<dbReference type="Proteomes" id="UP000654370">
    <property type="component" value="Unassembled WGS sequence"/>
</dbReference>
<dbReference type="EMBL" id="JAEPQZ010000001">
    <property type="protein sequence ID" value="KAG2186041.1"/>
    <property type="molecule type" value="Genomic_DNA"/>
</dbReference>
<feature type="domain" description="RGS" evidence="2">
    <location>
        <begin position="24"/>
        <end position="188"/>
    </location>
</feature>
<feature type="compositionally biased region" description="Polar residues" evidence="1">
    <location>
        <begin position="306"/>
        <end position="317"/>
    </location>
</feature>
<keyword evidence="4" id="KW-1185">Reference proteome</keyword>
<accession>A0A8H7Q581</accession>
<dbReference type="Gene3D" id="1.10.167.10">
    <property type="entry name" value="Regulator of G-protein Signalling 4, domain 2"/>
    <property type="match status" value="1"/>
</dbReference>
<evidence type="ECO:0000259" key="2">
    <source>
        <dbReference type="PROSITE" id="PS50132"/>
    </source>
</evidence>
<reference evidence="3" key="1">
    <citation type="submission" date="2020-12" db="EMBL/GenBank/DDBJ databases">
        <title>Metabolic potential, ecology and presence of endohyphal bacteria is reflected in genomic diversity of Mucoromycotina.</title>
        <authorList>
            <person name="Muszewska A."/>
            <person name="Okrasinska A."/>
            <person name="Steczkiewicz K."/>
            <person name="Drgas O."/>
            <person name="Orlowska M."/>
            <person name="Perlinska-Lenart U."/>
            <person name="Aleksandrzak-Piekarczyk T."/>
            <person name="Szatraj K."/>
            <person name="Zielenkiewicz U."/>
            <person name="Pilsyk S."/>
            <person name="Malc E."/>
            <person name="Mieczkowski P."/>
            <person name="Kruszewska J.S."/>
            <person name="Biernat P."/>
            <person name="Pawlowska J."/>
        </authorList>
    </citation>
    <scope>NUCLEOTIDE SEQUENCE</scope>
    <source>
        <strain evidence="3">WA0000067209</strain>
    </source>
</reference>
<dbReference type="Pfam" id="PF00615">
    <property type="entry name" value="RGS"/>
    <property type="match status" value="1"/>
</dbReference>
<gene>
    <name evidence="3" type="ORF">INT43_002479</name>
</gene>
<feature type="region of interest" description="Disordered" evidence="1">
    <location>
        <begin position="224"/>
        <end position="255"/>
    </location>
</feature>
<organism evidence="3 4">
    <name type="scientific">Mortierella isabellina</name>
    <name type="common">Filamentous fungus</name>
    <name type="synonym">Umbelopsis isabellina</name>
    <dbReference type="NCBI Taxonomy" id="91625"/>
    <lineage>
        <taxon>Eukaryota</taxon>
        <taxon>Fungi</taxon>
        <taxon>Fungi incertae sedis</taxon>
        <taxon>Mucoromycota</taxon>
        <taxon>Mucoromycotina</taxon>
        <taxon>Umbelopsidomycetes</taxon>
        <taxon>Umbelopsidales</taxon>
        <taxon>Umbelopsidaceae</taxon>
        <taxon>Umbelopsis</taxon>
    </lineage>
</organism>
<dbReference type="SMART" id="SM00315">
    <property type="entry name" value="RGS"/>
    <property type="match status" value="1"/>
</dbReference>
<evidence type="ECO:0000313" key="4">
    <source>
        <dbReference type="Proteomes" id="UP000654370"/>
    </source>
</evidence>
<feature type="region of interest" description="Disordered" evidence="1">
    <location>
        <begin position="270"/>
        <end position="317"/>
    </location>
</feature>
<dbReference type="InterPro" id="IPR044926">
    <property type="entry name" value="RGS_subdomain_2"/>
</dbReference>
<feature type="compositionally biased region" description="Basic and acidic residues" evidence="1">
    <location>
        <begin position="271"/>
        <end position="286"/>
    </location>
</feature>
<feature type="compositionally biased region" description="Low complexity" evidence="1">
    <location>
        <begin position="292"/>
        <end position="305"/>
    </location>
</feature>
<name>A0A8H7Q581_MORIS</name>
<protein>
    <recommendedName>
        <fullName evidence="2">RGS domain-containing protein</fullName>
    </recommendedName>
</protein>
<feature type="compositionally biased region" description="Acidic residues" evidence="1">
    <location>
        <begin position="235"/>
        <end position="248"/>
    </location>
</feature>
<dbReference type="AlphaFoldDB" id="A0A8H7Q581"/>
<dbReference type="PROSITE" id="PS50132">
    <property type="entry name" value="RGS"/>
    <property type="match status" value="1"/>
</dbReference>
<comment type="caution">
    <text evidence="3">The sequence shown here is derived from an EMBL/GenBank/DDBJ whole genome shotgun (WGS) entry which is preliminary data.</text>
</comment>
<dbReference type="PANTHER" id="PTHR10845:SF267">
    <property type="entry name" value="REGULATOR OF G PROTEIN SIGNALING DOMAIN PROTEIN (AFU_ORTHOLOGUE AFUA_6G06860)"/>
    <property type="match status" value="1"/>
</dbReference>
<dbReference type="CDD" id="cd07440">
    <property type="entry name" value="RGS"/>
    <property type="match status" value="1"/>
</dbReference>
<evidence type="ECO:0000313" key="3">
    <source>
        <dbReference type="EMBL" id="KAG2186041.1"/>
    </source>
</evidence>
<dbReference type="SUPFAM" id="SSF48097">
    <property type="entry name" value="Regulator of G-protein signaling, RGS"/>
    <property type="match status" value="1"/>
</dbReference>